<dbReference type="PROSITE" id="PS01081">
    <property type="entry name" value="HTH_TETR_1"/>
    <property type="match status" value="1"/>
</dbReference>
<dbReference type="InterPro" id="IPR023772">
    <property type="entry name" value="DNA-bd_HTH_TetR-type_CS"/>
</dbReference>
<organism evidence="5 6">
    <name type="scientific">Gracilibacillus ureilyticus</name>
    <dbReference type="NCBI Taxonomy" id="531814"/>
    <lineage>
        <taxon>Bacteria</taxon>
        <taxon>Bacillati</taxon>
        <taxon>Bacillota</taxon>
        <taxon>Bacilli</taxon>
        <taxon>Bacillales</taxon>
        <taxon>Bacillaceae</taxon>
        <taxon>Gracilibacillus</taxon>
    </lineage>
</organism>
<evidence type="ECO:0000259" key="4">
    <source>
        <dbReference type="PROSITE" id="PS50977"/>
    </source>
</evidence>
<evidence type="ECO:0000256" key="1">
    <source>
        <dbReference type="ARBA" id="ARBA00022491"/>
    </source>
</evidence>
<dbReference type="EMBL" id="FOGL01000018">
    <property type="protein sequence ID" value="SES10667.1"/>
    <property type="molecule type" value="Genomic_DNA"/>
</dbReference>
<dbReference type="PROSITE" id="PS50977">
    <property type="entry name" value="HTH_TETR_2"/>
    <property type="match status" value="1"/>
</dbReference>
<dbReference type="PANTHER" id="PTHR43479:SF22">
    <property type="entry name" value="TRANSCRIPTIONAL REGULATOR, TETR FAMILY"/>
    <property type="match status" value="1"/>
</dbReference>
<dbReference type="SUPFAM" id="SSF46689">
    <property type="entry name" value="Homeodomain-like"/>
    <property type="match status" value="1"/>
</dbReference>
<dbReference type="Pfam" id="PF00440">
    <property type="entry name" value="TetR_N"/>
    <property type="match status" value="1"/>
</dbReference>
<dbReference type="AlphaFoldDB" id="A0A1H9UNF2"/>
<name>A0A1H9UNF2_9BACI</name>
<dbReference type="Proteomes" id="UP000199687">
    <property type="component" value="Unassembled WGS sequence"/>
</dbReference>
<evidence type="ECO:0000256" key="3">
    <source>
        <dbReference type="PROSITE-ProRule" id="PRU00335"/>
    </source>
</evidence>
<dbReference type="Gene3D" id="1.10.10.60">
    <property type="entry name" value="Homeodomain-like"/>
    <property type="match status" value="1"/>
</dbReference>
<proteinExistence type="predicted"/>
<dbReference type="InterPro" id="IPR009057">
    <property type="entry name" value="Homeodomain-like_sf"/>
</dbReference>
<dbReference type="InterPro" id="IPR001647">
    <property type="entry name" value="HTH_TetR"/>
</dbReference>
<dbReference type="InterPro" id="IPR050624">
    <property type="entry name" value="HTH-type_Tx_Regulator"/>
</dbReference>
<accession>A0A1H9UNF2</accession>
<dbReference type="Gene3D" id="1.10.357.10">
    <property type="entry name" value="Tetracycline Repressor, domain 2"/>
    <property type="match status" value="1"/>
</dbReference>
<evidence type="ECO:0000313" key="5">
    <source>
        <dbReference type="EMBL" id="SES10667.1"/>
    </source>
</evidence>
<feature type="DNA-binding region" description="H-T-H motif" evidence="3">
    <location>
        <begin position="25"/>
        <end position="44"/>
    </location>
</feature>
<sequence length="292" mass="34142">MHEKKEKIIGISMKLFAEKGYHATSIQEIVQKANVSKGAFYLYFQSKDDLLIAIFEYYTKTVFDKLAKVSEGITDPYEQLEKQVTELFTLFRDHKEYLLVHFRENINIGEKLDNLIFQLNKQGFEWIQTRLTAIYGEKLNDHIVDVAIHFDGIMNSYFKWIALHRMTFDPETVAKTLIKRMDILIQTILTEGNPPLFTIKDMKYYTKDSKTKMEKLFEHLSIKIDELKVNQSEKAQLFDAIAVIKEEAVKEAPKKIILKSMLDHLCEYEELSQPCEHLSEELLEKDGEGTNE</sequence>
<keyword evidence="6" id="KW-1185">Reference proteome</keyword>
<evidence type="ECO:0000313" key="6">
    <source>
        <dbReference type="Proteomes" id="UP000199687"/>
    </source>
</evidence>
<dbReference type="STRING" id="531814.SAMN04487944_11863"/>
<keyword evidence="1" id="KW-0678">Repressor</keyword>
<reference evidence="5 6" key="1">
    <citation type="submission" date="2016-10" db="EMBL/GenBank/DDBJ databases">
        <authorList>
            <person name="de Groot N.N."/>
        </authorList>
    </citation>
    <scope>NUCLEOTIDE SEQUENCE [LARGE SCALE GENOMIC DNA]</scope>
    <source>
        <strain evidence="5 6">CGMCC 1.7727</strain>
    </source>
</reference>
<dbReference type="RefSeq" id="WP_175480497.1">
    <property type="nucleotide sequence ID" value="NZ_FOGL01000018.1"/>
</dbReference>
<gene>
    <name evidence="5" type="ORF">SAMN04487944_11863</name>
</gene>
<feature type="domain" description="HTH tetR-type" evidence="4">
    <location>
        <begin position="2"/>
        <end position="62"/>
    </location>
</feature>
<protein>
    <submittedName>
        <fullName evidence="5">Transcriptional regulator, TetR family</fullName>
    </submittedName>
</protein>
<evidence type="ECO:0000256" key="2">
    <source>
        <dbReference type="ARBA" id="ARBA00023125"/>
    </source>
</evidence>
<dbReference type="PANTHER" id="PTHR43479">
    <property type="entry name" value="ACREF/ENVCD OPERON REPRESSOR-RELATED"/>
    <property type="match status" value="1"/>
</dbReference>
<dbReference type="PRINTS" id="PR00455">
    <property type="entry name" value="HTHTETR"/>
</dbReference>
<dbReference type="GO" id="GO:0003677">
    <property type="term" value="F:DNA binding"/>
    <property type="evidence" value="ECO:0007669"/>
    <property type="project" value="UniProtKB-UniRule"/>
</dbReference>
<keyword evidence="2 3" id="KW-0238">DNA-binding</keyword>